<protein>
    <submittedName>
        <fullName evidence="1">Uncharacterized protein</fullName>
    </submittedName>
</protein>
<organism evidence="1 2">
    <name type="scientific">Rhodococcus antarcticus</name>
    <dbReference type="NCBI Taxonomy" id="2987751"/>
    <lineage>
        <taxon>Bacteria</taxon>
        <taxon>Bacillati</taxon>
        <taxon>Actinomycetota</taxon>
        <taxon>Actinomycetes</taxon>
        <taxon>Mycobacteriales</taxon>
        <taxon>Nocardiaceae</taxon>
        <taxon>Rhodococcus</taxon>
    </lineage>
</organism>
<name>A0ABY6P3A6_9NOCA</name>
<gene>
    <name evidence="1" type="ORF">RHODO2019_06080</name>
</gene>
<dbReference type="EMBL" id="CP110615">
    <property type="protein sequence ID" value="UZJ25998.1"/>
    <property type="molecule type" value="Genomic_DNA"/>
</dbReference>
<accession>A0ABY6P3A6</accession>
<evidence type="ECO:0000313" key="2">
    <source>
        <dbReference type="Proteomes" id="UP001164965"/>
    </source>
</evidence>
<reference evidence="1" key="1">
    <citation type="submission" date="2022-10" db="EMBL/GenBank/DDBJ databases">
        <title>Rhodococcus sp.75.</title>
        <authorList>
            <person name="Sun M."/>
        </authorList>
    </citation>
    <scope>NUCLEOTIDE SEQUENCE</scope>
    <source>
        <strain evidence="1">75</strain>
    </source>
</reference>
<keyword evidence="2" id="KW-1185">Reference proteome</keyword>
<evidence type="ECO:0000313" key="1">
    <source>
        <dbReference type="EMBL" id="UZJ25998.1"/>
    </source>
</evidence>
<proteinExistence type="predicted"/>
<dbReference type="RefSeq" id="WP_265384102.1">
    <property type="nucleotide sequence ID" value="NZ_CP110615.1"/>
</dbReference>
<sequence>MITVFLGAGRELFSSTVAPPFGLREELSQLILSLPAIVCWAWAARTSNTAVLARRRYRLDGLGRVDSDRRG</sequence>
<dbReference type="Proteomes" id="UP001164965">
    <property type="component" value="Chromosome"/>
</dbReference>